<dbReference type="Proteomes" id="UP000712281">
    <property type="component" value="Unassembled WGS sequence"/>
</dbReference>
<dbReference type="EMBL" id="QGKW02002005">
    <property type="protein sequence ID" value="KAF2540754.1"/>
    <property type="molecule type" value="Genomic_DNA"/>
</dbReference>
<gene>
    <name evidence="2" type="ORF">F2Q68_00030654</name>
</gene>
<dbReference type="AlphaFoldDB" id="A0A3N6R2Q4"/>
<name>A0A3N6R2Q4_BRACR</name>
<organism evidence="2 3">
    <name type="scientific">Brassica cretica</name>
    <name type="common">Mustard</name>
    <dbReference type="NCBI Taxonomy" id="69181"/>
    <lineage>
        <taxon>Eukaryota</taxon>
        <taxon>Viridiplantae</taxon>
        <taxon>Streptophyta</taxon>
        <taxon>Embryophyta</taxon>
        <taxon>Tracheophyta</taxon>
        <taxon>Spermatophyta</taxon>
        <taxon>Magnoliopsida</taxon>
        <taxon>eudicotyledons</taxon>
        <taxon>Gunneridae</taxon>
        <taxon>Pentapetalae</taxon>
        <taxon>rosids</taxon>
        <taxon>malvids</taxon>
        <taxon>Brassicales</taxon>
        <taxon>Brassicaceae</taxon>
        <taxon>Brassiceae</taxon>
        <taxon>Brassica</taxon>
    </lineage>
</organism>
<comment type="caution">
    <text evidence="2">The sequence shown here is derived from an EMBL/GenBank/DDBJ whole genome shotgun (WGS) entry which is preliminary data.</text>
</comment>
<protein>
    <submittedName>
        <fullName evidence="2">Uncharacterized protein</fullName>
    </submittedName>
</protein>
<feature type="region of interest" description="Disordered" evidence="1">
    <location>
        <begin position="56"/>
        <end position="86"/>
    </location>
</feature>
<reference evidence="2" key="1">
    <citation type="submission" date="2019-12" db="EMBL/GenBank/DDBJ databases">
        <title>Genome sequencing and annotation of Brassica cretica.</title>
        <authorList>
            <person name="Studholme D.J."/>
            <person name="Sarris P.F."/>
        </authorList>
    </citation>
    <scope>NUCLEOTIDE SEQUENCE</scope>
    <source>
        <strain evidence="2">PFS-001/15</strain>
        <tissue evidence="2">Leaf</tissue>
    </source>
</reference>
<dbReference type="PROSITE" id="PS51257">
    <property type="entry name" value="PROKAR_LIPOPROTEIN"/>
    <property type="match status" value="1"/>
</dbReference>
<evidence type="ECO:0000313" key="2">
    <source>
        <dbReference type="EMBL" id="KAF2540754.1"/>
    </source>
</evidence>
<accession>A0A3N6R2Q4</accession>
<sequence>MQHRPDNTIWIKTKTDVRRRRNKTNLFFFWFAGCGRLRRIGFGKKRRDSGTITSVLENRKVESGGEDETGGKAERIGGGDAMSGEI</sequence>
<evidence type="ECO:0000256" key="1">
    <source>
        <dbReference type="SAM" id="MobiDB-lite"/>
    </source>
</evidence>
<feature type="compositionally biased region" description="Basic and acidic residues" evidence="1">
    <location>
        <begin position="57"/>
        <end position="77"/>
    </location>
</feature>
<proteinExistence type="predicted"/>
<evidence type="ECO:0000313" key="3">
    <source>
        <dbReference type="Proteomes" id="UP000712281"/>
    </source>
</evidence>